<evidence type="ECO:0000259" key="7">
    <source>
        <dbReference type="Pfam" id="PF04024"/>
    </source>
</evidence>
<dbReference type="EMBL" id="PYGC01000002">
    <property type="protein sequence ID" value="PSK84285.1"/>
    <property type="molecule type" value="Genomic_DNA"/>
</dbReference>
<dbReference type="OrthoDB" id="5772680at2"/>
<feature type="transmembrane region" description="Helical" evidence="6">
    <location>
        <begin position="35"/>
        <end position="57"/>
    </location>
</feature>
<comment type="caution">
    <text evidence="9">The sequence shown here is derived from an EMBL/GenBank/DDBJ whole genome shotgun (WGS) entry which is preliminary data.</text>
</comment>
<dbReference type="InterPro" id="IPR007168">
    <property type="entry name" value="Phageshock_PspC_N"/>
</dbReference>
<dbReference type="RefSeq" id="WP_025862545.1">
    <property type="nucleotide sequence ID" value="NZ_BLAU01000001.1"/>
</dbReference>
<keyword evidence="11" id="KW-1185">Reference proteome</keyword>
<keyword evidence="2" id="KW-1003">Cell membrane</keyword>
<dbReference type="PANTHER" id="PTHR33885">
    <property type="entry name" value="PHAGE SHOCK PROTEIN C"/>
    <property type="match status" value="1"/>
</dbReference>
<dbReference type="Proteomes" id="UP000396862">
    <property type="component" value="Unassembled WGS sequence"/>
</dbReference>
<keyword evidence="4 6" id="KW-1133">Transmembrane helix</keyword>
<evidence type="ECO:0000256" key="6">
    <source>
        <dbReference type="SAM" id="Phobius"/>
    </source>
</evidence>
<dbReference type="Proteomes" id="UP000240621">
    <property type="component" value="Unassembled WGS sequence"/>
</dbReference>
<organism evidence="9 10">
    <name type="scientific">Prolixibacter denitrificans</name>
    <dbReference type="NCBI Taxonomy" id="1541063"/>
    <lineage>
        <taxon>Bacteria</taxon>
        <taxon>Pseudomonadati</taxon>
        <taxon>Bacteroidota</taxon>
        <taxon>Bacteroidia</taxon>
        <taxon>Marinilabiliales</taxon>
        <taxon>Prolixibacteraceae</taxon>
        <taxon>Prolixibacter</taxon>
    </lineage>
</organism>
<protein>
    <submittedName>
        <fullName evidence="9">Phage shock protein PspC (Stress-responsive transcriptional regulator)</fullName>
    </submittedName>
</protein>
<dbReference type="EMBL" id="BLAU01000001">
    <property type="protein sequence ID" value="GET20460.1"/>
    <property type="molecule type" value="Genomic_DNA"/>
</dbReference>
<proteinExistence type="predicted"/>
<evidence type="ECO:0000256" key="2">
    <source>
        <dbReference type="ARBA" id="ARBA00022475"/>
    </source>
</evidence>
<sequence>MQKRLTRSYHKSLLGVCGGISEYLNPQMDPVFVRIAWVVLSFINPLMVVLYFVLAIIMPEPDYRYHSGY</sequence>
<dbReference type="PANTHER" id="PTHR33885:SF3">
    <property type="entry name" value="PHAGE SHOCK PROTEIN C"/>
    <property type="match status" value="1"/>
</dbReference>
<evidence type="ECO:0000313" key="9">
    <source>
        <dbReference type="EMBL" id="PSK84285.1"/>
    </source>
</evidence>
<comment type="subcellular location">
    <subcellularLocation>
        <location evidence="1">Cell membrane</location>
        <topology evidence="1">Single-pass membrane protein</topology>
    </subcellularLocation>
</comment>
<feature type="domain" description="Phage shock protein PspC N-terminal" evidence="7">
    <location>
        <begin position="3"/>
        <end position="60"/>
    </location>
</feature>
<evidence type="ECO:0000256" key="3">
    <source>
        <dbReference type="ARBA" id="ARBA00022692"/>
    </source>
</evidence>
<accession>A0A2P8CH18</accession>
<dbReference type="GO" id="GO:0005886">
    <property type="term" value="C:plasma membrane"/>
    <property type="evidence" value="ECO:0007669"/>
    <property type="project" value="UniProtKB-SubCell"/>
</dbReference>
<dbReference type="Pfam" id="PF04024">
    <property type="entry name" value="PspC"/>
    <property type="match status" value="1"/>
</dbReference>
<dbReference type="InterPro" id="IPR052027">
    <property type="entry name" value="PspC"/>
</dbReference>
<evidence type="ECO:0000313" key="10">
    <source>
        <dbReference type="Proteomes" id="UP000240621"/>
    </source>
</evidence>
<reference evidence="9 10" key="1">
    <citation type="submission" date="2018-03" db="EMBL/GenBank/DDBJ databases">
        <title>Genomic Encyclopedia of Archaeal and Bacterial Type Strains, Phase II (KMG-II): from individual species to whole genera.</title>
        <authorList>
            <person name="Goeker M."/>
        </authorList>
    </citation>
    <scope>NUCLEOTIDE SEQUENCE [LARGE SCALE GENOMIC DNA]</scope>
    <source>
        <strain evidence="9 10">DSM 27267</strain>
    </source>
</reference>
<dbReference type="AlphaFoldDB" id="A0A2P8CH18"/>
<evidence type="ECO:0000313" key="11">
    <source>
        <dbReference type="Proteomes" id="UP000396862"/>
    </source>
</evidence>
<keyword evidence="3 6" id="KW-0812">Transmembrane</keyword>
<reference evidence="8 11" key="2">
    <citation type="submission" date="2019-10" db="EMBL/GenBank/DDBJ databases">
        <title>Prolixibacter strains distinguished by the presence of nitrate reductase genes were adept at nitrate-dependent anaerobic corrosion of metallic iron and carbon steel.</title>
        <authorList>
            <person name="Iino T."/>
            <person name="Shono N."/>
            <person name="Ito K."/>
            <person name="Nakamura R."/>
            <person name="Sueoka K."/>
            <person name="Harayama S."/>
            <person name="Ohkuma M."/>
        </authorList>
    </citation>
    <scope>NUCLEOTIDE SEQUENCE [LARGE SCALE GENOMIC DNA]</scope>
    <source>
        <strain evidence="8 11">MIC1-1</strain>
    </source>
</reference>
<gene>
    <name evidence="9" type="ORF">CLV93_10269</name>
    <name evidence="8" type="ORF">JCM18694_07060</name>
</gene>
<evidence type="ECO:0000313" key="8">
    <source>
        <dbReference type="EMBL" id="GET20460.1"/>
    </source>
</evidence>
<evidence type="ECO:0000256" key="1">
    <source>
        <dbReference type="ARBA" id="ARBA00004162"/>
    </source>
</evidence>
<evidence type="ECO:0000256" key="5">
    <source>
        <dbReference type="ARBA" id="ARBA00023136"/>
    </source>
</evidence>
<name>A0A2P8CH18_9BACT</name>
<evidence type="ECO:0000256" key="4">
    <source>
        <dbReference type="ARBA" id="ARBA00022989"/>
    </source>
</evidence>
<keyword evidence="5 6" id="KW-0472">Membrane</keyword>